<dbReference type="InterPro" id="IPR051910">
    <property type="entry name" value="ComF/GntX_DNA_util-trans"/>
</dbReference>
<dbReference type="CDD" id="cd06223">
    <property type="entry name" value="PRTases_typeI"/>
    <property type="match status" value="1"/>
</dbReference>
<dbReference type="InterPro" id="IPR000836">
    <property type="entry name" value="PRTase_dom"/>
</dbReference>
<dbReference type="SUPFAM" id="SSF53271">
    <property type="entry name" value="PRTase-like"/>
    <property type="match status" value="1"/>
</dbReference>
<dbReference type="EMBL" id="MFJF01000007">
    <property type="protein sequence ID" value="OGG07907.1"/>
    <property type="molecule type" value="Genomic_DNA"/>
</dbReference>
<protein>
    <recommendedName>
        <fullName evidence="2">Double zinc ribbon domain-containing protein</fullName>
    </recommendedName>
</protein>
<evidence type="ECO:0000259" key="2">
    <source>
        <dbReference type="Pfam" id="PF18912"/>
    </source>
</evidence>
<sequence>MSLLNLLFPRRCVSCGKIGRYFCSNCFKKIKYIDRSFCPVCRRYSFDGSVHAACLSPWSLNGLTVMAHYKGPVKQAIKMIKYRYVSHLAEELSGLFLEKYPSFLNKLDILVPVPLHHQREKERGFNQSLIIARCLGKNLNISVRDDLLKRKRHTRPQFGLKINDRKTNIRDAFRSYHSEVISGKKIGLVDDVATTFSTLRECAQELKKSGARSVWAFVIAHGN</sequence>
<evidence type="ECO:0000313" key="4">
    <source>
        <dbReference type="Proteomes" id="UP000177354"/>
    </source>
</evidence>
<gene>
    <name evidence="3" type="ORF">A2777_00685</name>
</gene>
<organism evidence="3 4">
    <name type="scientific">Candidatus Gottesmanbacteria bacterium RIFCSPHIGHO2_01_FULL_40_15</name>
    <dbReference type="NCBI Taxonomy" id="1798376"/>
    <lineage>
        <taxon>Bacteria</taxon>
        <taxon>Candidatus Gottesmaniibacteriota</taxon>
    </lineage>
</organism>
<evidence type="ECO:0000256" key="1">
    <source>
        <dbReference type="ARBA" id="ARBA00008007"/>
    </source>
</evidence>
<name>A0A1F5Z6W3_9BACT</name>
<proteinExistence type="inferred from homology"/>
<comment type="caution">
    <text evidence="3">The sequence shown here is derived from an EMBL/GenBank/DDBJ whole genome shotgun (WGS) entry which is preliminary data.</text>
</comment>
<dbReference type="Gene3D" id="3.40.50.2020">
    <property type="match status" value="1"/>
</dbReference>
<dbReference type="AlphaFoldDB" id="A0A1F5Z6W3"/>
<comment type="similarity">
    <text evidence="1">Belongs to the ComF/GntX family.</text>
</comment>
<evidence type="ECO:0000313" key="3">
    <source>
        <dbReference type="EMBL" id="OGG07907.1"/>
    </source>
</evidence>
<reference evidence="3 4" key="1">
    <citation type="journal article" date="2016" name="Nat. Commun.">
        <title>Thousands of microbial genomes shed light on interconnected biogeochemical processes in an aquifer system.</title>
        <authorList>
            <person name="Anantharaman K."/>
            <person name="Brown C.T."/>
            <person name="Hug L.A."/>
            <person name="Sharon I."/>
            <person name="Castelle C.J."/>
            <person name="Probst A.J."/>
            <person name="Thomas B.C."/>
            <person name="Singh A."/>
            <person name="Wilkins M.J."/>
            <person name="Karaoz U."/>
            <person name="Brodie E.L."/>
            <person name="Williams K.H."/>
            <person name="Hubbard S.S."/>
            <person name="Banfield J.F."/>
        </authorList>
    </citation>
    <scope>NUCLEOTIDE SEQUENCE [LARGE SCALE GENOMIC DNA]</scope>
</reference>
<feature type="domain" description="Double zinc ribbon" evidence="2">
    <location>
        <begin position="3"/>
        <end position="54"/>
    </location>
</feature>
<accession>A0A1F5Z6W3</accession>
<dbReference type="InterPro" id="IPR029057">
    <property type="entry name" value="PRTase-like"/>
</dbReference>
<dbReference type="InterPro" id="IPR044005">
    <property type="entry name" value="DZR_2"/>
</dbReference>
<dbReference type="PANTHER" id="PTHR47505:SF1">
    <property type="entry name" value="DNA UTILIZATION PROTEIN YHGH"/>
    <property type="match status" value="1"/>
</dbReference>
<dbReference type="Proteomes" id="UP000177354">
    <property type="component" value="Unassembled WGS sequence"/>
</dbReference>
<dbReference type="PANTHER" id="PTHR47505">
    <property type="entry name" value="DNA UTILIZATION PROTEIN YHGH"/>
    <property type="match status" value="1"/>
</dbReference>
<dbReference type="Pfam" id="PF18912">
    <property type="entry name" value="DZR_2"/>
    <property type="match status" value="1"/>
</dbReference>